<keyword evidence="1" id="KW-1133">Transmembrane helix</keyword>
<evidence type="ECO:0000256" key="1">
    <source>
        <dbReference type="SAM" id="Phobius"/>
    </source>
</evidence>
<dbReference type="Proteomes" id="UP001300383">
    <property type="component" value="Unassembled WGS sequence"/>
</dbReference>
<dbReference type="Gene3D" id="2.60.320.10">
    <property type="entry name" value="N-utilization substance G protein NusG, insert domain"/>
    <property type="match status" value="1"/>
</dbReference>
<keyword evidence="1" id="KW-0472">Membrane</keyword>
<gene>
    <name evidence="2" type="ORF">QJ036_02000</name>
</gene>
<dbReference type="Pfam" id="PF07009">
    <property type="entry name" value="NusG_II"/>
    <property type="match status" value="1"/>
</dbReference>
<dbReference type="RefSeq" id="WP_283229764.1">
    <property type="nucleotide sequence ID" value="NZ_JASGBQ010000002.1"/>
</dbReference>
<sequence length="120" mass="13322">MRKKWDLLLIAGILITAAAIWLYFRSVRTEGAEAVVFVDGEETARYSLEESLETEISSPWGSNLLVIEEGRAKIIEADCPDKLCVNQKAIRFQGESIICLPHRVTVTIEGGQENELDGVS</sequence>
<name>A0AAP4B9N5_9FIRM</name>
<keyword evidence="1" id="KW-0812">Transmembrane</keyword>
<protein>
    <submittedName>
        <fullName evidence="2">NusG domain II-containing protein</fullName>
    </submittedName>
</protein>
<dbReference type="EMBL" id="JASGBQ010000002">
    <property type="protein sequence ID" value="MDI9241253.1"/>
    <property type="molecule type" value="Genomic_DNA"/>
</dbReference>
<keyword evidence="3" id="KW-1185">Reference proteome</keyword>
<proteinExistence type="predicted"/>
<feature type="transmembrane region" description="Helical" evidence="1">
    <location>
        <begin position="7"/>
        <end position="24"/>
    </location>
</feature>
<comment type="caution">
    <text evidence="2">The sequence shown here is derived from an EMBL/GenBank/DDBJ whole genome shotgun (WGS) entry which is preliminary data.</text>
</comment>
<dbReference type="InterPro" id="IPR038690">
    <property type="entry name" value="NusG_2_sf"/>
</dbReference>
<dbReference type="CDD" id="cd09911">
    <property type="entry name" value="Lin0431_like"/>
    <property type="match status" value="1"/>
</dbReference>
<accession>A0AAP4B9N5</accession>
<organism evidence="2 3">
    <name type="scientific">Fusibacillus kribbianus</name>
    <dbReference type="NCBI Taxonomy" id="3044208"/>
    <lineage>
        <taxon>Bacteria</taxon>
        <taxon>Bacillati</taxon>
        <taxon>Bacillota</taxon>
        <taxon>Clostridia</taxon>
        <taxon>Lachnospirales</taxon>
        <taxon>Lachnospiraceae</taxon>
        <taxon>Fusibacillus</taxon>
    </lineage>
</organism>
<dbReference type="AlphaFoldDB" id="A0AAP4B9N5"/>
<evidence type="ECO:0000313" key="3">
    <source>
        <dbReference type="Proteomes" id="UP001300383"/>
    </source>
</evidence>
<evidence type="ECO:0000313" key="2">
    <source>
        <dbReference type="EMBL" id="MDI9241253.1"/>
    </source>
</evidence>
<reference evidence="2 3" key="1">
    <citation type="submission" date="2023-05" db="EMBL/GenBank/DDBJ databases">
        <title>[ruminococcus] sp. nov., isolated from a pig farm feces dump.</title>
        <authorList>
            <person name="Chang Y.-H."/>
        </authorList>
    </citation>
    <scope>NUCLEOTIDE SEQUENCE [LARGE SCALE GENOMIC DNA]</scope>
    <source>
        <strain evidence="2 3">YH-rum2234</strain>
    </source>
</reference>